<evidence type="ECO:0000256" key="10">
    <source>
        <dbReference type="ARBA" id="ARBA00023136"/>
    </source>
</evidence>
<keyword evidence="6 14" id="KW-0808">Transferase</keyword>
<evidence type="ECO:0000256" key="7">
    <source>
        <dbReference type="ARBA" id="ARBA00022692"/>
    </source>
</evidence>
<protein>
    <recommendedName>
        <fullName evidence="4 14">GPI ethanolamine phosphate transferase 1</fullName>
        <ecNumber evidence="14">2.-.-.-</ecNumber>
    </recommendedName>
</protein>
<evidence type="ECO:0000313" key="16">
    <source>
        <dbReference type="EMBL" id="OJJ85600.1"/>
    </source>
</evidence>
<dbReference type="Pfam" id="PF01663">
    <property type="entry name" value="Phosphodiest"/>
    <property type="match status" value="1"/>
</dbReference>
<dbReference type="UniPathway" id="UPA00196"/>
<evidence type="ECO:0000256" key="6">
    <source>
        <dbReference type="ARBA" id="ARBA00022679"/>
    </source>
</evidence>
<dbReference type="VEuPathDB" id="FungiDB:ASPGLDRAFT_65576"/>
<evidence type="ECO:0000256" key="3">
    <source>
        <dbReference type="ARBA" id="ARBA00008400"/>
    </source>
</evidence>
<dbReference type="OrthoDB" id="4438867at2759"/>
<dbReference type="GO" id="GO:0071555">
    <property type="term" value="P:cell wall organization"/>
    <property type="evidence" value="ECO:0007669"/>
    <property type="project" value="UniProtKB-KW"/>
</dbReference>
<comment type="pathway">
    <text evidence="2 14">Glycolipid biosynthesis; glycosylphosphatidylinositol-anchor biosynthesis.</text>
</comment>
<dbReference type="STRING" id="1160497.A0A1L9VNZ6"/>
<name>A0A1L9VNZ6_ASPGL</name>
<proteinExistence type="inferred from homology"/>
<feature type="transmembrane region" description="Helical" evidence="14">
    <location>
        <begin position="473"/>
        <end position="491"/>
    </location>
</feature>
<dbReference type="CDD" id="cd16020">
    <property type="entry name" value="GPI_EPT_1"/>
    <property type="match status" value="1"/>
</dbReference>
<dbReference type="PANTHER" id="PTHR12250">
    <property type="entry name" value="PHOSPHATIDYLINOSITOL GLYCAN, CLASS N"/>
    <property type="match status" value="1"/>
</dbReference>
<comment type="function">
    <text evidence="13 14">Ethanolamine phosphate transferase involved in glycosylphosphatidylinositol-anchor biosynthesis. Transfers ethanolamine phosphate to the first alpha-1,4-linked mannose of the glycosylphosphatidylinositol precursor of GPI-anchor.</text>
</comment>
<evidence type="ECO:0000256" key="9">
    <source>
        <dbReference type="ARBA" id="ARBA00022989"/>
    </source>
</evidence>
<accession>A0A1L9VNZ6</accession>
<dbReference type="InterPro" id="IPR017852">
    <property type="entry name" value="GPI_EtnP_transferase_1_C"/>
</dbReference>
<comment type="similarity">
    <text evidence="3 14">Belongs to the PIGG/PIGN/PIGO family. PIGN subfamily.</text>
</comment>
<organism evidence="16 17">
    <name type="scientific">Aspergillus glaucus CBS 516.65</name>
    <dbReference type="NCBI Taxonomy" id="1160497"/>
    <lineage>
        <taxon>Eukaryota</taxon>
        <taxon>Fungi</taxon>
        <taxon>Dikarya</taxon>
        <taxon>Ascomycota</taxon>
        <taxon>Pezizomycotina</taxon>
        <taxon>Eurotiomycetes</taxon>
        <taxon>Eurotiomycetidae</taxon>
        <taxon>Eurotiales</taxon>
        <taxon>Aspergillaceae</taxon>
        <taxon>Aspergillus</taxon>
        <taxon>Aspergillus subgen. Aspergillus</taxon>
    </lineage>
</organism>
<dbReference type="AlphaFoldDB" id="A0A1L9VNZ6"/>
<evidence type="ECO:0000256" key="8">
    <source>
        <dbReference type="ARBA" id="ARBA00022824"/>
    </source>
</evidence>
<evidence type="ECO:0000256" key="13">
    <source>
        <dbReference type="ARBA" id="ARBA00024850"/>
    </source>
</evidence>
<keyword evidence="9 14" id="KW-1133">Transmembrane helix</keyword>
<feature type="transmembrane region" description="Helical" evidence="14">
    <location>
        <begin position="536"/>
        <end position="558"/>
    </location>
</feature>
<comment type="subcellular location">
    <subcellularLocation>
        <location evidence="1 14">Endoplasmic reticulum membrane</location>
        <topology evidence="1 14">Multi-pass membrane protein</topology>
    </subcellularLocation>
</comment>
<feature type="transmembrane region" description="Helical" evidence="14">
    <location>
        <begin position="825"/>
        <end position="847"/>
    </location>
</feature>
<keyword evidence="10 14" id="KW-0472">Membrane</keyword>
<feature type="transmembrane region" description="Helical" evidence="14">
    <location>
        <begin position="564"/>
        <end position="582"/>
    </location>
</feature>
<keyword evidence="7 14" id="KW-0812">Transmembrane</keyword>
<dbReference type="EC" id="2.-.-.-" evidence="14"/>
<dbReference type="InterPro" id="IPR007070">
    <property type="entry name" value="GPI_EtnP_transferase_1"/>
</dbReference>
<evidence type="ECO:0000256" key="12">
    <source>
        <dbReference type="ARBA" id="ARBA00023316"/>
    </source>
</evidence>
<dbReference type="InterPro" id="IPR002591">
    <property type="entry name" value="Phosphodiest/P_Trfase"/>
</dbReference>
<dbReference type="GO" id="GO:0051377">
    <property type="term" value="F:mannose-ethanolamine phosphotransferase activity"/>
    <property type="evidence" value="ECO:0007669"/>
    <property type="project" value="UniProtKB-UniRule"/>
</dbReference>
<dbReference type="Proteomes" id="UP000184300">
    <property type="component" value="Unassembled WGS sequence"/>
</dbReference>
<feature type="transmembrane region" description="Helical" evidence="14">
    <location>
        <begin position="854"/>
        <end position="874"/>
    </location>
</feature>
<evidence type="ECO:0000256" key="5">
    <source>
        <dbReference type="ARBA" id="ARBA00022502"/>
    </source>
</evidence>
<keyword evidence="8 14" id="KW-0256">Endoplasmic reticulum</keyword>
<evidence type="ECO:0000256" key="14">
    <source>
        <dbReference type="RuleBase" id="RU367138"/>
    </source>
</evidence>
<feature type="transmembrane region" description="Helical" evidence="14">
    <location>
        <begin position="589"/>
        <end position="607"/>
    </location>
</feature>
<sequence length="911" mass="102646">MTRLSRLQFLGVAVVFHLEYICSIFDTYFVSPVVNGMNAYRVETPEPPAKRVVLFVADGLRADKAFQKFPDPSPNASSDSPAAQVPRHLVPFLRSRVLNHGTFGVSHTRVPTESRPGHVALLAGLYEDVSSVTTGWKLNPVMFDSVLNRSRHTWSWGSPDILPMFAEGAVPGRVNTYMYSAEAEDYSKDATELDTWVFDRVKLLFNSAENDGELERELRQDQNVFFLHLLGLDTSGHSYRPYSREYLHNIQVVDEGVREIAGLMETFFGDDKTAFVFTEDHGMSDWGSHGDGHPDNTRTPLIAWGSGIVSPRKSTTGNAGGHDYFSADWDLNHIQRNDVAQADIAVLMAYLAGIDFPVNSVGRLPLAYINTDDSIKAEAMLVNSQEILEIYRVKENQKKTTKVWFRPFNGLPYDHSTHQMLGHIRKTIDRGELKQAIRDSLITAGYLGWIAFSLTAALDQYVLNGKTEARRSVASKFVLGSVLAALFAALYMQNSPYQHYAYSIFPVLFWEEVLARRETWISITKVTLKQVSANELVERGLSVMAFGVLLEVIVQSYFYRKFYTLAYVLAIYWPVLYGFEFFRANWIICLRWALLCAAMSIFTFLPAMKTEDINLITIGELIMFVLGACYSAFETTIVDAPAPNRISRTILTFQIGLLPLAILVTRSAVTSLQSKTGLPFGTQMAGWAILVTSFILPLLHCLQPGDSNYSRRLAIVFFAFAPMFIILTISYEGLFYVFISCTLFTWVQIEYRIHRFHSDITPEKKIAHDGDKNRSLTFSDARIALFFLFLLHSAFFNTGNIASISSFSLDAVLRLIPVFDPFSQSALLILKILAPFALVSANLGILTKKLRLRAGALFTLVMGMSDYLTLRFFWAVKDEGSWLEIGEYHSCSGHVGSHRLFFCPIFSYLYP</sequence>
<keyword evidence="12" id="KW-0961">Cell wall biogenesis/degradation</keyword>
<evidence type="ECO:0000256" key="1">
    <source>
        <dbReference type="ARBA" id="ARBA00004477"/>
    </source>
</evidence>
<dbReference type="InterPro" id="IPR017850">
    <property type="entry name" value="Alkaline_phosphatase_core_sf"/>
</dbReference>
<evidence type="ECO:0000259" key="15">
    <source>
        <dbReference type="Pfam" id="PF04987"/>
    </source>
</evidence>
<keyword evidence="5 14" id="KW-0337">GPI-anchor biosynthesis</keyword>
<dbReference type="FunFam" id="3.40.720.10:FF:000015">
    <property type="entry name" value="GPI ethanolamine phosphate transferase 1"/>
    <property type="match status" value="1"/>
</dbReference>
<dbReference type="PANTHER" id="PTHR12250:SF0">
    <property type="entry name" value="GPI ETHANOLAMINE PHOSPHATE TRANSFERASE 1"/>
    <property type="match status" value="1"/>
</dbReference>
<evidence type="ECO:0000313" key="17">
    <source>
        <dbReference type="Proteomes" id="UP000184300"/>
    </source>
</evidence>
<gene>
    <name evidence="16" type="ORF">ASPGLDRAFT_65576</name>
</gene>
<dbReference type="GeneID" id="34465171"/>
<reference evidence="17" key="1">
    <citation type="journal article" date="2017" name="Genome Biol.">
        <title>Comparative genomics reveals high biological diversity and specific adaptations in the industrially and medically important fungal genus Aspergillus.</title>
        <authorList>
            <person name="de Vries R.P."/>
            <person name="Riley R."/>
            <person name="Wiebenga A."/>
            <person name="Aguilar-Osorio G."/>
            <person name="Amillis S."/>
            <person name="Uchima C.A."/>
            <person name="Anderluh G."/>
            <person name="Asadollahi M."/>
            <person name="Askin M."/>
            <person name="Barry K."/>
            <person name="Battaglia E."/>
            <person name="Bayram O."/>
            <person name="Benocci T."/>
            <person name="Braus-Stromeyer S.A."/>
            <person name="Caldana C."/>
            <person name="Canovas D."/>
            <person name="Cerqueira G.C."/>
            <person name="Chen F."/>
            <person name="Chen W."/>
            <person name="Choi C."/>
            <person name="Clum A."/>
            <person name="Dos Santos R.A."/>
            <person name="Damasio A.R."/>
            <person name="Diallinas G."/>
            <person name="Emri T."/>
            <person name="Fekete E."/>
            <person name="Flipphi M."/>
            <person name="Freyberg S."/>
            <person name="Gallo A."/>
            <person name="Gournas C."/>
            <person name="Habgood R."/>
            <person name="Hainaut M."/>
            <person name="Harispe M.L."/>
            <person name="Henrissat B."/>
            <person name="Hilden K.S."/>
            <person name="Hope R."/>
            <person name="Hossain A."/>
            <person name="Karabika E."/>
            <person name="Karaffa L."/>
            <person name="Karanyi Z."/>
            <person name="Krasevec N."/>
            <person name="Kuo A."/>
            <person name="Kusch H."/>
            <person name="LaButti K."/>
            <person name="Lagendijk E.L."/>
            <person name="Lapidus A."/>
            <person name="Levasseur A."/>
            <person name="Lindquist E."/>
            <person name="Lipzen A."/>
            <person name="Logrieco A.F."/>
            <person name="MacCabe A."/>
            <person name="Maekelae M.R."/>
            <person name="Malavazi I."/>
            <person name="Melin P."/>
            <person name="Meyer V."/>
            <person name="Mielnichuk N."/>
            <person name="Miskei M."/>
            <person name="Molnar A.P."/>
            <person name="Mule G."/>
            <person name="Ngan C.Y."/>
            <person name="Orejas M."/>
            <person name="Orosz E."/>
            <person name="Ouedraogo J.P."/>
            <person name="Overkamp K.M."/>
            <person name="Park H.-S."/>
            <person name="Perrone G."/>
            <person name="Piumi F."/>
            <person name="Punt P.J."/>
            <person name="Ram A.F."/>
            <person name="Ramon A."/>
            <person name="Rauscher S."/>
            <person name="Record E."/>
            <person name="Riano-Pachon D.M."/>
            <person name="Robert V."/>
            <person name="Roehrig J."/>
            <person name="Ruller R."/>
            <person name="Salamov A."/>
            <person name="Salih N.S."/>
            <person name="Samson R.A."/>
            <person name="Sandor E."/>
            <person name="Sanguinetti M."/>
            <person name="Schuetze T."/>
            <person name="Sepcic K."/>
            <person name="Shelest E."/>
            <person name="Sherlock G."/>
            <person name="Sophianopoulou V."/>
            <person name="Squina F.M."/>
            <person name="Sun H."/>
            <person name="Susca A."/>
            <person name="Todd R.B."/>
            <person name="Tsang A."/>
            <person name="Unkles S.E."/>
            <person name="van de Wiele N."/>
            <person name="van Rossen-Uffink D."/>
            <person name="Oliveira J.V."/>
            <person name="Vesth T.C."/>
            <person name="Visser J."/>
            <person name="Yu J.-H."/>
            <person name="Zhou M."/>
            <person name="Andersen M.R."/>
            <person name="Archer D.B."/>
            <person name="Baker S.E."/>
            <person name="Benoit I."/>
            <person name="Brakhage A.A."/>
            <person name="Braus G.H."/>
            <person name="Fischer R."/>
            <person name="Frisvad J.C."/>
            <person name="Goldman G.H."/>
            <person name="Houbraken J."/>
            <person name="Oakley B."/>
            <person name="Pocsi I."/>
            <person name="Scazzocchio C."/>
            <person name="Seiboth B."/>
            <person name="vanKuyk P.A."/>
            <person name="Wortman J."/>
            <person name="Dyer P.S."/>
            <person name="Grigoriev I.V."/>
        </authorList>
    </citation>
    <scope>NUCLEOTIDE SEQUENCE [LARGE SCALE GENOMIC DNA]</scope>
    <source>
        <strain evidence="17">CBS 516.65</strain>
    </source>
</reference>
<feature type="transmembrane region" description="Helical" evidence="14">
    <location>
        <begin position="645"/>
        <end position="664"/>
    </location>
</feature>
<dbReference type="InterPro" id="IPR037671">
    <property type="entry name" value="PIGN_N"/>
</dbReference>
<keyword evidence="17" id="KW-1185">Reference proteome</keyword>
<dbReference type="Pfam" id="PF04987">
    <property type="entry name" value="PigN"/>
    <property type="match status" value="1"/>
</dbReference>
<evidence type="ECO:0000256" key="2">
    <source>
        <dbReference type="ARBA" id="ARBA00004687"/>
    </source>
</evidence>
<feature type="transmembrane region" description="Helical" evidence="14">
    <location>
        <begin position="684"/>
        <end position="702"/>
    </location>
</feature>
<dbReference type="SUPFAM" id="SSF53649">
    <property type="entry name" value="Alkaline phosphatase-like"/>
    <property type="match status" value="1"/>
</dbReference>
<dbReference type="Gene3D" id="3.40.720.10">
    <property type="entry name" value="Alkaline Phosphatase, subunit A"/>
    <property type="match status" value="2"/>
</dbReference>
<feature type="transmembrane region" description="Helical" evidence="14">
    <location>
        <begin position="783"/>
        <end position="805"/>
    </location>
</feature>
<keyword evidence="11" id="KW-0325">Glycoprotein</keyword>
<evidence type="ECO:0000256" key="4">
    <source>
        <dbReference type="ARBA" id="ARBA00020831"/>
    </source>
</evidence>
<dbReference type="GO" id="GO:0005789">
    <property type="term" value="C:endoplasmic reticulum membrane"/>
    <property type="evidence" value="ECO:0007669"/>
    <property type="project" value="UniProtKB-SubCell"/>
</dbReference>
<feature type="transmembrane region" description="Helical" evidence="14">
    <location>
        <begin position="441"/>
        <end position="461"/>
    </location>
</feature>
<dbReference type="RefSeq" id="XP_022402298.1">
    <property type="nucleotide sequence ID" value="XM_022548911.1"/>
</dbReference>
<feature type="domain" description="GPI ethanolamine phosphate transferase 1 C-terminal" evidence="15">
    <location>
        <begin position="440"/>
        <end position="881"/>
    </location>
</feature>
<evidence type="ECO:0000256" key="11">
    <source>
        <dbReference type="ARBA" id="ARBA00023180"/>
    </source>
</evidence>
<feature type="transmembrane region" description="Helical" evidence="14">
    <location>
        <begin position="709"/>
        <end position="727"/>
    </location>
</feature>
<dbReference type="EMBL" id="KV878894">
    <property type="protein sequence ID" value="OJJ85600.1"/>
    <property type="molecule type" value="Genomic_DNA"/>
</dbReference>
<dbReference type="GO" id="GO:0006506">
    <property type="term" value="P:GPI anchor biosynthetic process"/>
    <property type="evidence" value="ECO:0007669"/>
    <property type="project" value="UniProtKB-UniPathway"/>
</dbReference>
<feature type="transmembrane region" description="Helical" evidence="14">
    <location>
        <begin position="613"/>
        <end position="633"/>
    </location>
</feature>